<dbReference type="GO" id="GO:0005886">
    <property type="term" value="C:plasma membrane"/>
    <property type="evidence" value="ECO:0007669"/>
    <property type="project" value="UniProtKB-SubCell"/>
</dbReference>
<organism evidence="3 4">
    <name type="scientific">Nakamurella leprariae</name>
    <dbReference type="NCBI Taxonomy" id="2803911"/>
    <lineage>
        <taxon>Bacteria</taxon>
        <taxon>Bacillati</taxon>
        <taxon>Actinomycetota</taxon>
        <taxon>Actinomycetes</taxon>
        <taxon>Nakamurellales</taxon>
        <taxon>Nakamurellaceae</taxon>
        <taxon>Nakamurella</taxon>
    </lineage>
</organism>
<comment type="subcellular location">
    <subcellularLocation>
        <location evidence="1">Cell membrane</location>
        <topology evidence="1">Multi-pass membrane protein</topology>
    </subcellularLocation>
</comment>
<dbReference type="EMBL" id="JAERWK010000008">
    <property type="protein sequence ID" value="MBM9466965.1"/>
    <property type="molecule type" value="Genomic_DNA"/>
</dbReference>
<dbReference type="RefSeq" id="WP_205259898.1">
    <property type="nucleotide sequence ID" value="NZ_JAERWK010000008.1"/>
</dbReference>
<accession>A0A938Y701</accession>
<keyword evidence="1" id="KW-0472">Membrane</keyword>
<keyword evidence="1" id="KW-1133">Transmembrane helix</keyword>
<keyword evidence="1" id="KW-1003">Cell membrane</keyword>
<comment type="caution">
    <text evidence="3">The sequence shown here is derived from an EMBL/GenBank/DDBJ whole genome shotgun (WGS) entry which is preliminary data.</text>
</comment>
<sequence length="317" mass="33538">MTAPTDQTATASPAAPGAPVRRGRWAFLRSPGWWAMIIGVLVFATACFTVLAPWQFDRHTARSAQNAAINAAVEAPVVPVTDLLAVGTEPAGSAIWRQVTATGQFEGEGAVIRLRQDSGGSPVSEWVVPFRLIDGPQAGTVLLVDRGTVPLGDLDQAAPTPAGVVTVTGRVQADQTDPLDRPVEWQDGRLLARAIDSRTLPADLDVSGPVLAGYVQLHGDSPGVLTPIGLPQTDGGPFLSYALQWLAFGVIALIGMIVFIAREAFDPRPDDDRDDRPAAGPDGRQPAAAPPTGEERGSRPSGSRRARFDRSQLYDTD</sequence>
<feature type="transmembrane region" description="Helical" evidence="1">
    <location>
        <begin position="33"/>
        <end position="54"/>
    </location>
</feature>
<feature type="compositionally biased region" description="Basic and acidic residues" evidence="2">
    <location>
        <begin position="306"/>
        <end position="317"/>
    </location>
</feature>
<dbReference type="CDD" id="cd06662">
    <property type="entry name" value="SURF1"/>
    <property type="match status" value="1"/>
</dbReference>
<proteinExistence type="inferred from homology"/>
<name>A0A938Y701_9ACTN</name>
<feature type="transmembrane region" description="Helical" evidence="1">
    <location>
        <begin position="238"/>
        <end position="261"/>
    </location>
</feature>
<keyword evidence="4" id="KW-1185">Reference proteome</keyword>
<keyword evidence="1" id="KW-0812">Transmembrane</keyword>
<dbReference type="InterPro" id="IPR002994">
    <property type="entry name" value="Surf1/Shy1"/>
</dbReference>
<gene>
    <name evidence="3" type="ORF">JL106_06670</name>
</gene>
<evidence type="ECO:0000256" key="2">
    <source>
        <dbReference type="SAM" id="MobiDB-lite"/>
    </source>
</evidence>
<feature type="compositionally biased region" description="Basic and acidic residues" evidence="2">
    <location>
        <begin position="266"/>
        <end position="277"/>
    </location>
</feature>
<evidence type="ECO:0000256" key="1">
    <source>
        <dbReference type="RuleBase" id="RU363076"/>
    </source>
</evidence>
<dbReference type="AlphaFoldDB" id="A0A938Y701"/>
<dbReference type="PROSITE" id="PS50895">
    <property type="entry name" value="SURF1"/>
    <property type="match status" value="1"/>
</dbReference>
<feature type="region of interest" description="Disordered" evidence="2">
    <location>
        <begin position="266"/>
        <end position="317"/>
    </location>
</feature>
<reference evidence="3" key="1">
    <citation type="submission" date="2021-01" db="EMBL/GenBank/DDBJ databases">
        <title>YIM 132084 draft genome.</title>
        <authorList>
            <person name="An D."/>
        </authorList>
    </citation>
    <scope>NUCLEOTIDE SEQUENCE</scope>
    <source>
        <strain evidence="3">YIM 132084</strain>
    </source>
</reference>
<dbReference type="Proteomes" id="UP000663792">
    <property type="component" value="Unassembled WGS sequence"/>
</dbReference>
<comment type="similarity">
    <text evidence="1">Belongs to the SURF1 family.</text>
</comment>
<protein>
    <recommendedName>
        <fullName evidence="1">SURF1-like protein</fullName>
    </recommendedName>
</protein>
<dbReference type="Pfam" id="PF02104">
    <property type="entry name" value="SURF1"/>
    <property type="match status" value="1"/>
</dbReference>
<evidence type="ECO:0000313" key="3">
    <source>
        <dbReference type="EMBL" id="MBM9466965.1"/>
    </source>
</evidence>
<evidence type="ECO:0000313" key="4">
    <source>
        <dbReference type="Proteomes" id="UP000663792"/>
    </source>
</evidence>